<dbReference type="Pfam" id="PF07883">
    <property type="entry name" value="Cupin_2"/>
    <property type="match status" value="1"/>
</dbReference>
<accession>A0A6L3V484</accession>
<proteinExistence type="predicted"/>
<protein>
    <submittedName>
        <fullName evidence="3">Cupin domain-containing protein</fullName>
    </submittedName>
</protein>
<dbReference type="Gene3D" id="2.60.120.10">
    <property type="entry name" value="Jelly Rolls"/>
    <property type="match status" value="1"/>
</dbReference>
<evidence type="ECO:0000259" key="2">
    <source>
        <dbReference type="Pfam" id="PF07883"/>
    </source>
</evidence>
<evidence type="ECO:0000313" key="4">
    <source>
        <dbReference type="Proteomes" id="UP000481030"/>
    </source>
</evidence>
<name>A0A6L3V484_9BACI</name>
<keyword evidence="4" id="KW-1185">Reference proteome</keyword>
<comment type="caution">
    <text evidence="3">The sequence shown here is derived from an EMBL/GenBank/DDBJ whole genome shotgun (WGS) entry which is preliminary data.</text>
</comment>
<dbReference type="InterPro" id="IPR013096">
    <property type="entry name" value="Cupin_2"/>
</dbReference>
<dbReference type="Proteomes" id="UP000481030">
    <property type="component" value="Unassembled WGS sequence"/>
</dbReference>
<evidence type="ECO:0000313" key="3">
    <source>
        <dbReference type="EMBL" id="KAB2334878.1"/>
    </source>
</evidence>
<dbReference type="SUPFAM" id="SSF51182">
    <property type="entry name" value="RmlC-like cupins"/>
    <property type="match status" value="1"/>
</dbReference>
<feature type="domain" description="Cupin type-2" evidence="2">
    <location>
        <begin position="52"/>
        <end position="117"/>
    </location>
</feature>
<dbReference type="InterPro" id="IPR051610">
    <property type="entry name" value="GPI/OXD"/>
</dbReference>
<dbReference type="InterPro" id="IPR014710">
    <property type="entry name" value="RmlC-like_jellyroll"/>
</dbReference>
<dbReference type="OrthoDB" id="981110at2"/>
<dbReference type="PANTHER" id="PTHR35848">
    <property type="entry name" value="OXALATE-BINDING PROTEIN"/>
    <property type="match status" value="1"/>
</dbReference>
<organism evidence="3 4">
    <name type="scientific">Cytobacillus depressus</name>
    <dbReference type="NCBI Taxonomy" id="1602942"/>
    <lineage>
        <taxon>Bacteria</taxon>
        <taxon>Bacillati</taxon>
        <taxon>Bacillota</taxon>
        <taxon>Bacilli</taxon>
        <taxon>Bacillales</taxon>
        <taxon>Bacillaceae</taxon>
        <taxon>Cytobacillus</taxon>
    </lineage>
</organism>
<reference evidence="3 4" key="1">
    <citation type="journal article" date="2016" name="Antonie Van Leeuwenhoek">
        <title>Bacillus depressus sp. nov., isolated from soil of a sunflower field.</title>
        <authorList>
            <person name="Wei X."/>
            <person name="Xin D."/>
            <person name="Xin Y."/>
            <person name="Zhang H."/>
            <person name="Wang T."/>
            <person name="Zhang J."/>
        </authorList>
    </citation>
    <scope>NUCLEOTIDE SEQUENCE [LARGE SCALE GENOMIC DNA]</scope>
    <source>
        <strain evidence="3 4">BZ1</strain>
    </source>
</reference>
<dbReference type="GO" id="GO:0046872">
    <property type="term" value="F:metal ion binding"/>
    <property type="evidence" value="ECO:0007669"/>
    <property type="project" value="UniProtKB-KW"/>
</dbReference>
<gene>
    <name evidence="3" type="ORF">F7731_14065</name>
</gene>
<dbReference type="AlphaFoldDB" id="A0A6L3V484"/>
<evidence type="ECO:0000256" key="1">
    <source>
        <dbReference type="ARBA" id="ARBA00022723"/>
    </source>
</evidence>
<sequence length="164" mass="18279">MKIWGWRMGMITSNLKSLNLLECWFENDLTTRQRAAFPFYKSTGTKNLSVVYFEVEPGNSLGTHTDSAEEIILVLEGKAEATVDNEKGELTKGEMALIPNMVPHNIRNIGTETLKVVGFFSSPNVVSTFVEPLMPINQKAVGTPPIEGDRLMTWNEIFSKIVGN</sequence>
<dbReference type="InterPro" id="IPR011051">
    <property type="entry name" value="RmlC_Cupin_sf"/>
</dbReference>
<dbReference type="PANTHER" id="PTHR35848:SF6">
    <property type="entry name" value="CUPIN TYPE-2 DOMAIN-CONTAINING PROTEIN"/>
    <property type="match status" value="1"/>
</dbReference>
<keyword evidence="1" id="KW-0479">Metal-binding</keyword>
<dbReference type="EMBL" id="WBOS01000005">
    <property type="protein sequence ID" value="KAB2334878.1"/>
    <property type="molecule type" value="Genomic_DNA"/>
</dbReference>